<evidence type="ECO:0000256" key="1">
    <source>
        <dbReference type="SAM" id="MobiDB-lite"/>
    </source>
</evidence>
<accession>A0A086KWZ1</accession>
<reference evidence="3 4" key="1">
    <citation type="submission" date="2014-02" db="EMBL/GenBank/DDBJ databases">
        <authorList>
            <person name="Sibley D."/>
            <person name="Venepally P."/>
            <person name="Karamycheva S."/>
            <person name="Hadjithomas M."/>
            <person name="Khan A."/>
            <person name="Brunk B."/>
            <person name="Roos D."/>
            <person name="Caler E."/>
            <person name="Lorenzi H."/>
        </authorList>
    </citation>
    <scope>NUCLEOTIDE SEQUENCE [LARGE SCALE GENOMIC DNA]</scope>
    <source>
        <strain evidence="3 4">GAB2-2007-GAL-DOM2</strain>
    </source>
</reference>
<dbReference type="EMBL" id="AHZU02000067">
    <property type="protein sequence ID" value="KFG48909.1"/>
    <property type="molecule type" value="Genomic_DNA"/>
</dbReference>
<sequence>MSVEVECAGVFFRRGFSPRLFTLLSSKSISFKRDTRLLGRDSASPSVPSEGRDIPPWKLQVILFFFLFSFFILVCVFLFGNAFAPLEKGLGGGKGFDSRRSTERSRARRKVFDLPIPTTPL</sequence>
<keyword evidence="2" id="KW-0472">Membrane</keyword>
<dbReference type="VEuPathDB" id="ToxoDB:TGDOM2_397620"/>
<keyword evidence="2" id="KW-1133">Transmembrane helix</keyword>
<gene>
    <name evidence="3" type="ORF">TGDOM2_397620</name>
</gene>
<name>A0A086KWZ1_TOXGO</name>
<organism evidence="3 4">
    <name type="scientific">Toxoplasma gondii GAB2-2007-GAL-DOM2</name>
    <dbReference type="NCBI Taxonomy" id="1130820"/>
    <lineage>
        <taxon>Eukaryota</taxon>
        <taxon>Sar</taxon>
        <taxon>Alveolata</taxon>
        <taxon>Apicomplexa</taxon>
        <taxon>Conoidasida</taxon>
        <taxon>Coccidia</taxon>
        <taxon>Eucoccidiorida</taxon>
        <taxon>Eimeriorina</taxon>
        <taxon>Sarcocystidae</taxon>
        <taxon>Toxoplasma</taxon>
    </lineage>
</organism>
<dbReference type="Proteomes" id="UP000028837">
    <property type="component" value="Unassembled WGS sequence"/>
</dbReference>
<dbReference type="AlphaFoldDB" id="A0A086KWZ1"/>
<feature type="transmembrane region" description="Helical" evidence="2">
    <location>
        <begin position="61"/>
        <end position="84"/>
    </location>
</feature>
<keyword evidence="2 3" id="KW-0812">Transmembrane</keyword>
<feature type="compositionally biased region" description="Basic and acidic residues" evidence="1">
    <location>
        <begin position="96"/>
        <end position="105"/>
    </location>
</feature>
<evidence type="ECO:0000313" key="3">
    <source>
        <dbReference type="EMBL" id="KFG48909.1"/>
    </source>
</evidence>
<proteinExistence type="predicted"/>
<feature type="region of interest" description="Disordered" evidence="1">
    <location>
        <begin position="86"/>
        <end position="121"/>
    </location>
</feature>
<evidence type="ECO:0000256" key="2">
    <source>
        <dbReference type="SAM" id="Phobius"/>
    </source>
</evidence>
<evidence type="ECO:0000313" key="4">
    <source>
        <dbReference type="Proteomes" id="UP000028837"/>
    </source>
</evidence>
<comment type="caution">
    <text evidence="3">The sequence shown here is derived from an EMBL/GenBank/DDBJ whole genome shotgun (WGS) entry which is preliminary data.</text>
</comment>
<protein>
    <submittedName>
        <fullName evidence="3">Putative transmembrane protein</fullName>
    </submittedName>
</protein>